<keyword evidence="7" id="KW-0472">Membrane</keyword>
<evidence type="ECO:0000256" key="4">
    <source>
        <dbReference type="ARBA" id="ARBA00022475"/>
    </source>
</evidence>
<dbReference type="InterPro" id="IPR027417">
    <property type="entry name" value="P-loop_NTPase"/>
</dbReference>
<evidence type="ECO:0000256" key="2">
    <source>
        <dbReference type="ARBA" id="ARBA00005417"/>
    </source>
</evidence>
<dbReference type="GO" id="GO:0055085">
    <property type="term" value="P:transmembrane transport"/>
    <property type="evidence" value="ECO:0007669"/>
    <property type="project" value="UniProtKB-ARBA"/>
</dbReference>
<dbReference type="GO" id="GO:0005886">
    <property type="term" value="C:plasma membrane"/>
    <property type="evidence" value="ECO:0007669"/>
    <property type="project" value="UniProtKB-SubCell"/>
</dbReference>
<accession>A0A1X7A521</accession>
<keyword evidence="5" id="KW-0547">Nucleotide-binding</keyword>
<dbReference type="FunFam" id="3.40.50.300:FF:000016">
    <property type="entry name" value="Oligopeptide ABC transporter ATP-binding component"/>
    <property type="match status" value="1"/>
</dbReference>
<organism evidence="9 10">
    <name type="scientific">Pseudooceanicola marinus</name>
    <dbReference type="NCBI Taxonomy" id="396013"/>
    <lineage>
        <taxon>Bacteria</taxon>
        <taxon>Pseudomonadati</taxon>
        <taxon>Pseudomonadota</taxon>
        <taxon>Alphaproteobacteria</taxon>
        <taxon>Rhodobacterales</taxon>
        <taxon>Paracoccaceae</taxon>
        <taxon>Pseudooceanicola</taxon>
    </lineage>
</organism>
<keyword evidence="6 9" id="KW-0067">ATP-binding</keyword>
<dbReference type="NCBIfam" id="TIGR01727">
    <property type="entry name" value="oligo_HPY"/>
    <property type="match status" value="1"/>
</dbReference>
<dbReference type="InterPro" id="IPR003439">
    <property type="entry name" value="ABC_transporter-like_ATP-bd"/>
</dbReference>
<dbReference type="PROSITE" id="PS50893">
    <property type="entry name" value="ABC_TRANSPORTER_2"/>
    <property type="match status" value="1"/>
</dbReference>
<evidence type="ECO:0000256" key="1">
    <source>
        <dbReference type="ARBA" id="ARBA00004417"/>
    </source>
</evidence>
<dbReference type="InterPro" id="IPR050388">
    <property type="entry name" value="ABC_Ni/Peptide_Import"/>
</dbReference>
<evidence type="ECO:0000256" key="7">
    <source>
        <dbReference type="ARBA" id="ARBA00023136"/>
    </source>
</evidence>
<comment type="subcellular location">
    <subcellularLocation>
        <location evidence="1">Cell inner membrane</location>
        <topology evidence="1">Peripheral membrane protein</topology>
    </subcellularLocation>
</comment>
<comment type="similarity">
    <text evidence="2">Belongs to the ABC transporter superfamily.</text>
</comment>
<name>A0A1X7A521_9RHOB</name>
<evidence type="ECO:0000313" key="9">
    <source>
        <dbReference type="EMBL" id="SLN70837.1"/>
    </source>
</evidence>
<dbReference type="PANTHER" id="PTHR43297">
    <property type="entry name" value="OLIGOPEPTIDE TRANSPORT ATP-BINDING PROTEIN APPD"/>
    <property type="match status" value="1"/>
</dbReference>
<gene>
    <name evidence="9" type="primary">oppD_7</name>
    <name evidence="9" type="ORF">PSM7751_03771</name>
</gene>
<dbReference type="Pfam" id="PF00005">
    <property type="entry name" value="ABC_tran"/>
    <property type="match status" value="1"/>
</dbReference>
<keyword evidence="10" id="KW-1185">Reference proteome</keyword>
<protein>
    <submittedName>
        <fullName evidence="9">Oligopeptide transport ATP-binding protein OppD</fullName>
    </submittedName>
</protein>
<sequence>MTDPLLSIRGLTVRVGKRSDAPSILDEVSLDLMPGETLGLVGESGSGKSTLGMSVLRLTSPTLTAGTSGRIAWKGQDILTMPNRKLRHIRGEEISMILQDPMASLNPVQSIGTQLKEALRRGGKRNLSAAAEAALAEVNIPSPAERLRAFPHQMSGGMRQRIVSAIGLAQDPELLICDEPTTALDATIQYQFLELLKALRAAHHMAMLFITHDFGVVARICDRVAVMYAGRIVETGPVAEIFSRPAHPYTKALLASVPSTSHAPHRLPVIEGAPPAVGHRPQGCPFHPRCAAASAHCRHAPPRTELRPGHTLNCWHPQEHPHEIA</sequence>
<feature type="domain" description="ABC transporter" evidence="8">
    <location>
        <begin position="8"/>
        <end position="254"/>
    </location>
</feature>
<dbReference type="GO" id="GO:0016887">
    <property type="term" value="F:ATP hydrolysis activity"/>
    <property type="evidence" value="ECO:0007669"/>
    <property type="project" value="InterPro"/>
</dbReference>
<reference evidence="9 10" key="1">
    <citation type="submission" date="2017-03" db="EMBL/GenBank/DDBJ databases">
        <authorList>
            <person name="Afonso C.L."/>
            <person name="Miller P.J."/>
            <person name="Scott M.A."/>
            <person name="Spackman E."/>
            <person name="Goraichik I."/>
            <person name="Dimitrov K.M."/>
            <person name="Suarez D.L."/>
            <person name="Swayne D.E."/>
        </authorList>
    </citation>
    <scope>NUCLEOTIDE SEQUENCE [LARGE SCALE GENOMIC DNA]</scope>
    <source>
        <strain evidence="9 10">CECT 7751</strain>
    </source>
</reference>
<keyword evidence="3" id="KW-0813">Transport</keyword>
<dbReference type="SUPFAM" id="SSF52540">
    <property type="entry name" value="P-loop containing nucleoside triphosphate hydrolases"/>
    <property type="match status" value="1"/>
</dbReference>
<dbReference type="CDD" id="cd03257">
    <property type="entry name" value="ABC_NikE_OppD_transporters"/>
    <property type="match status" value="1"/>
</dbReference>
<evidence type="ECO:0000256" key="6">
    <source>
        <dbReference type="ARBA" id="ARBA00022840"/>
    </source>
</evidence>
<dbReference type="Gene3D" id="3.40.50.300">
    <property type="entry name" value="P-loop containing nucleotide triphosphate hydrolases"/>
    <property type="match status" value="1"/>
</dbReference>
<dbReference type="InterPro" id="IPR013563">
    <property type="entry name" value="Oligopep_ABC_C"/>
</dbReference>
<evidence type="ECO:0000256" key="3">
    <source>
        <dbReference type="ARBA" id="ARBA00022448"/>
    </source>
</evidence>
<dbReference type="GO" id="GO:0015833">
    <property type="term" value="P:peptide transport"/>
    <property type="evidence" value="ECO:0007669"/>
    <property type="project" value="InterPro"/>
</dbReference>
<dbReference type="Proteomes" id="UP000193963">
    <property type="component" value="Unassembled WGS sequence"/>
</dbReference>
<dbReference type="Pfam" id="PF08352">
    <property type="entry name" value="oligo_HPY"/>
    <property type="match status" value="1"/>
</dbReference>
<dbReference type="PANTHER" id="PTHR43297:SF2">
    <property type="entry name" value="DIPEPTIDE TRANSPORT ATP-BINDING PROTEIN DPPD"/>
    <property type="match status" value="1"/>
</dbReference>
<keyword evidence="4" id="KW-1003">Cell membrane</keyword>
<evidence type="ECO:0000313" key="10">
    <source>
        <dbReference type="Proteomes" id="UP000193963"/>
    </source>
</evidence>
<dbReference type="AlphaFoldDB" id="A0A1X7A521"/>
<dbReference type="GO" id="GO:0005524">
    <property type="term" value="F:ATP binding"/>
    <property type="evidence" value="ECO:0007669"/>
    <property type="project" value="UniProtKB-KW"/>
</dbReference>
<dbReference type="EMBL" id="FWFN01000009">
    <property type="protein sequence ID" value="SLN70837.1"/>
    <property type="molecule type" value="Genomic_DNA"/>
</dbReference>
<dbReference type="SMART" id="SM00382">
    <property type="entry name" value="AAA"/>
    <property type="match status" value="1"/>
</dbReference>
<proteinExistence type="inferred from homology"/>
<evidence type="ECO:0000259" key="8">
    <source>
        <dbReference type="PROSITE" id="PS50893"/>
    </source>
</evidence>
<dbReference type="RefSeq" id="WP_085889795.1">
    <property type="nucleotide sequence ID" value="NZ_FWFN01000009.1"/>
</dbReference>
<evidence type="ECO:0000256" key="5">
    <source>
        <dbReference type="ARBA" id="ARBA00022741"/>
    </source>
</evidence>
<dbReference type="InterPro" id="IPR003593">
    <property type="entry name" value="AAA+_ATPase"/>
</dbReference>
<dbReference type="OrthoDB" id="9802264at2"/>